<feature type="compositionally biased region" description="Low complexity" evidence="2">
    <location>
        <begin position="222"/>
        <end position="243"/>
    </location>
</feature>
<proteinExistence type="predicted"/>
<keyword evidence="5" id="KW-1185">Reference proteome</keyword>
<feature type="compositionally biased region" description="Basic and acidic residues" evidence="2">
    <location>
        <begin position="179"/>
        <end position="191"/>
    </location>
</feature>
<dbReference type="OrthoDB" id="1434603at2759"/>
<dbReference type="PANTHER" id="PTHR31099">
    <property type="entry name" value="OS06G0165300 PROTEIN"/>
    <property type="match status" value="1"/>
</dbReference>
<dbReference type="AlphaFoldDB" id="A0A834XBZ5"/>
<evidence type="ECO:0000313" key="5">
    <source>
        <dbReference type="Proteomes" id="UP000634136"/>
    </source>
</evidence>
<dbReference type="InterPro" id="IPR007321">
    <property type="entry name" value="Transposase_28"/>
</dbReference>
<feature type="compositionally biased region" description="Basic and acidic residues" evidence="2">
    <location>
        <begin position="203"/>
        <end position="214"/>
    </location>
</feature>
<evidence type="ECO:0000259" key="3">
    <source>
        <dbReference type="Pfam" id="PF04195"/>
    </source>
</evidence>
<accession>A0A834XBZ5</accession>
<feature type="domain" description="Transposase (putative) gypsy type" evidence="3">
    <location>
        <begin position="2"/>
        <end position="55"/>
    </location>
</feature>
<feature type="region of interest" description="Disordered" evidence="2">
    <location>
        <begin position="510"/>
        <end position="529"/>
    </location>
</feature>
<evidence type="ECO:0000256" key="2">
    <source>
        <dbReference type="SAM" id="MobiDB-lite"/>
    </source>
</evidence>
<feature type="coiled-coil region" evidence="1">
    <location>
        <begin position="304"/>
        <end position="338"/>
    </location>
</feature>
<dbReference type="Pfam" id="PF04195">
    <property type="entry name" value="Transposase_28"/>
    <property type="match status" value="1"/>
</dbReference>
<sequence length="561" mass="62161">MPPFTDFEIALLNYVGCTPSMMMPNSWTLVGGFEALCNFHKVEATVEAFFYFFQMNFPQKGSWFYFQARGRGPHAKKLFQDLRDPPKDWKKDFFLVRPRRGCQPAWWLREDGTSLFPTKWVEPFEAIPRPVLRTSSADTQKTVRVLSALPPGLDIDDYFITDENGGKFNPARVLSLVKREDAKHGKNRSADRSGSSSAHQPRPRGDSRDEEPKKGHGKGHSSHSGSKGKASVSSGSKTSGLSSYKRRHEKDAELRSPSLKRAKVPAPASESGGKEVINRCEEGVEKEKAFLSAEKELEQLRPEMASLRSSEQLLKVQLENAQKDLRVWKDRSSALDEENKALRHAKESATDGQRKLIADHSSLMGEYESFLQKFREASSENAQLEDALEEERETVKALTSDCAGAMEWGWDNCLGQVRFFNPQADLELRHMNLHHEVGENNIVDISTRAVLWKGPFDASQELSPDDMMEGTPSEALILEPSPSSPSVLVSGKAIAKEASPGTGVQVAEGAEKGEGLSVPDIAGSPELSEIPQVESMVKELEAAELKPAAISEEFANSILAD</sequence>
<comment type="caution">
    <text evidence="4">The sequence shown here is derived from an EMBL/GenBank/DDBJ whole genome shotgun (WGS) entry which is preliminary data.</text>
</comment>
<dbReference type="EMBL" id="JAAIUW010000002">
    <property type="protein sequence ID" value="KAF7842320.1"/>
    <property type="molecule type" value="Genomic_DNA"/>
</dbReference>
<name>A0A834XBZ5_9FABA</name>
<dbReference type="Proteomes" id="UP000634136">
    <property type="component" value="Unassembled WGS sequence"/>
</dbReference>
<evidence type="ECO:0000313" key="4">
    <source>
        <dbReference type="EMBL" id="KAF7842320.1"/>
    </source>
</evidence>
<reference evidence="4" key="1">
    <citation type="submission" date="2020-09" db="EMBL/GenBank/DDBJ databases">
        <title>Genome-Enabled Discovery of Anthraquinone Biosynthesis in Senna tora.</title>
        <authorList>
            <person name="Kang S.-H."/>
            <person name="Pandey R.P."/>
            <person name="Lee C.-M."/>
            <person name="Sim J.-S."/>
            <person name="Jeong J.-T."/>
            <person name="Choi B.-S."/>
            <person name="Jung M."/>
            <person name="Ginzburg D."/>
            <person name="Zhao K."/>
            <person name="Won S.Y."/>
            <person name="Oh T.-J."/>
            <person name="Yu Y."/>
            <person name="Kim N.-H."/>
            <person name="Lee O.R."/>
            <person name="Lee T.-H."/>
            <person name="Bashyal P."/>
            <person name="Kim T.-S."/>
            <person name="Lee W.-H."/>
            <person name="Kawkins C."/>
            <person name="Kim C.-K."/>
            <person name="Kim J.S."/>
            <person name="Ahn B.O."/>
            <person name="Rhee S.Y."/>
            <person name="Sohng J.K."/>
        </authorList>
    </citation>
    <scope>NUCLEOTIDE SEQUENCE</scope>
    <source>
        <tissue evidence="4">Leaf</tissue>
    </source>
</reference>
<organism evidence="4 5">
    <name type="scientific">Senna tora</name>
    <dbReference type="NCBI Taxonomy" id="362788"/>
    <lineage>
        <taxon>Eukaryota</taxon>
        <taxon>Viridiplantae</taxon>
        <taxon>Streptophyta</taxon>
        <taxon>Embryophyta</taxon>
        <taxon>Tracheophyta</taxon>
        <taxon>Spermatophyta</taxon>
        <taxon>Magnoliopsida</taxon>
        <taxon>eudicotyledons</taxon>
        <taxon>Gunneridae</taxon>
        <taxon>Pentapetalae</taxon>
        <taxon>rosids</taxon>
        <taxon>fabids</taxon>
        <taxon>Fabales</taxon>
        <taxon>Fabaceae</taxon>
        <taxon>Caesalpinioideae</taxon>
        <taxon>Cassia clade</taxon>
        <taxon>Senna</taxon>
    </lineage>
</organism>
<keyword evidence="1" id="KW-0175">Coiled coil</keyword>
<feature type="region of interest" description="Disordered" evidence="2">
    <location>
        <begin position="179"/>
        <end position="274"/>
    </location>
</feature>
<gene>
    <name evidence="4" type="ORF">G2W53_004618</name>
</gene>
<evidence type="ECO:0000256" key="1">
    <source>
        <dbReference type="SAM" id="Coils"/>
    </source>
</evidence>
<dbReference type="PANTHER" id="PTHR31099:SF28">
    <property type="entry name" value="F5J5.12"/>
    <property type="match status" value="1"/>
</dbReference>
<protein>
    <recommendedName>
        <fullName evidence="3">Transposase (putative) gypsy type domain-containing protein</fullName>
    </recommendedName>
</protein>
<feature type="coiled-coil region" evidence="1">
    <location>
        <begin position="367"/>
        <end position="401"/>
    </location>
</feature>